<name>A0A948WZM2_9LACO</name>
<reference evidence="3" key="1">
    <citation type="journal article" date="2021" name="PeerJ">
        <title>Extensive microbial diversity within the chicken gut microbiome revealed by metagenomics and culture.</title>
        <authorList>
            <person name="Gilroy R."/>
            <person name="Ravi A."/>
            <person name="Getino M."/>
            <person name="Pursley I."/>
            <person name="Horton D.L."/>
            <person name="Alikhan N.F."/>
            <person name="Baker D."/>
            <person name="Gharbi K."/>
            <person name="Hall N."/>
            <person name="Watson M."/>
            <person name="Adriaenssens E.M."/>
            <person name="Foster-Nyarko E."/>
            <person name="Jarju S."/>
            <person name="Secka A."/>
            <person name="Antonio M."/>
            <person name="Oren A."/>
            <person name="Chaudhuri R.R."/>
            <person name="La Ragione R."/>
            <person name="Hildebrand F."/>
            <person name="Pallen M.J."/>
        </authorList>
    </citation>
    <scope>NUCLEOTIDE SEQUENCE</scope>
    <source>
        <strain evidence="3">F6-6636</strain>
    </source>
</reference>
<evidence type="ECO:0000256" key="2">
    <source>
        <dbReference type="SAM" id="Phobius"/>
    </source>
</evidence>
<dbReference type="Proteomes" id="UP000777303">
    <property type="component" value="Unassembled WGS sequence"/>
</dbReference>
<accession>A0A948WZM2</accession>
<dbReference type="SUPFAM" id="SSF103473">
    <property type="entry name" value="MFS general substrate transporter"/>
    <property type="match status" value="1"/>
</dbReference>
<dbReference type="Gene3D" id="1.20.1250.20">
    <property type="entry name" value="MFS general substrate transporter like domains"/>
    <property type="match status" value="2"/>
</dbReference>
<dbReference type="GO" id="GO:0005886">
    <property type="term" value="C:plasma membrane"/>
    <property type="evidence" value="ECO:0007669"/>
    <property type="project" value="UniProtKB-SubCell"/>
</dbReference>
<reference evidence="3" key="2">
    <citation type="submission" date="2021-04" db="EMBL/GenBank/DDBJ databases">
        <authorList>
            <person name="Gilroy R."/>
        </authorList>
    </citation>
    <scope>NUCLEOTIDE SEQUENCE</scope>
    <source>
        <strain evidence="3">F6-6636</strain>
    </source>
</reference>
<dbReference type="EMBL" id="JAHLFS010000047">
    <property type="protein sequence ID" value="MBU3851744.1"/>
    <property type="molecule type" value="Genomic_DNA"/>
</dbReference>
<gene>
    <name evidence="3" type="ORF">H9901_03495</name>
</gene>
<feature type="transmembrane region" description="Helical" evidence="2">
    <location>
        <begin position="96"/>
        <end position="113"/>
    </location>
</feature>
<keyword evidence="2" id="KW-0472">Membrane</keyword>
<feature type="transmembrane region" description="Helical" evidence="2">
    <location>
        <begin position="34"/>
        <end position="52"/>
    </location>
</feature>
<dbReference type="InterPro" id="IPR011701">
    <property type="entry name" value="MFS"/>
</dbReference>
<feature type="transmembrane region" description="Helical" evidence="2">
    <location>
        <begin position="422"/>
        <end position="445"/>
    </location>
</feature>
<evidence type="ECO:0000313" key="4">
    <source>
        <dbReference type="Proteomes" id="UP000777303"/>
    </source>
</evidence>
<keyword evidence="2" id="KW-0812">Transmembrane</keyword>
<feature type="transmembrane region" description="Helical" evidence="2">
    <location>
        <begin position="393"/>
        <end position="416"/>
    </location>
</feature>
<dbReference type="AlphaFoldDB" id="A0A948WZM2"/>
<keyword evidence="2" id="KW-1133">Transmembrane helix</keyword>
<evidence type="ECO:0000313" key="3">
    <source>
        <dbReference type="EMBL" id="MBU3851744.1"/>
    </source>
</evidence>
<proteinExistence type="predicted"/>
<dbReference type="GO" id="GO:0022857">
    <property type="term" value="F:transmembrane transporter activity"/>
    <property type="evidence" value="ECO:0007669"/>
    <property type="project" value="InterPro"/>
</dbReference>
<dbReference type="Pfam" id="PF07690">
    <property type="entry name" value="MFS_1"/>
    <property type="match status" value="1"/>
</dbReference>
<dbReference type="PANTHER" id="PTHR23520">
    <property type="entry name" value="TRANSPORTER, PUTATIVE (AFU_ORTHOLOGUE AFUA_3G04000)-RELATED"/>
    <property type="match status" value="1"/>
</dbReference>
<feature type="transmembrane region" description="Helical" evidence="2">
    <location>
        <begin position="350"/>
        <end position="372"/>
    </location>
</feature>
<organism evidence="3 4">
    <name type="scientific">Candidatus Paralactobacillus gallistercoris</name>
    <dbReference type="NCBI Taxonomy" id="2838724"/>
    <lineage>
        <taxon>Bacteria</taxon>
        <taxon>Bacillati</taxon>
        <taxon>Bacillota</taxon>
        <taxon>Bacilli</taxon>
        <taxon>Lactobacillales</taxon>
        <taxon>Lactobacillaceae</taxon>
        <taxon>Lactobacillus</taxon>
    </lineage>
</organism>
<comment type="caution">
    <text evidence="3">The sequence shown here is derived from an EMBL/GenBank/DDBJ whole genome shotgun (WGS) entry which is preliminary data.</text>
</comment>
<feature type="transmembrane region" description="Helical" evidence="2">
    <location>
        <begin position="72"/>
        <end position="89"/>
    </location>
</feature>
<feature type="transmembrane region" description="Helical" evidence="2">
    <location>
        <begin position="119"/>
        <end position="137"/>
    </location>
</feature>
<feature type="transmembrane region" description="Helical" evidence="2">
    <location>
        <begin position="325"/>
        <end position="344"/>
    </location>
</feature>
<evidence type="ECO:0000256" key="1">
    <source>
        <dbReference type="ARBA" id="ARBA00004651"/>
    </source>
</evidence>
<feature type="transmembrane region" description="Helical" evidence="2">
    <location>
        <begin position="263"/>
        <end position="287"/>
    </location>
</feature>
<feature type="transmembrane region" description="Helical" evidence="2">
    <location>
        <begin position="157"/>
        <end position="181"/>
    </location>
</feature>
<feature type="transmembrane region" description="Helical" evidence="2">
    <location>
        <begin position="212"/>
        <end position="235"/>
    </location>
</feature>
<dbReference type="PANTHER" id="PTHR23520:SF5">
    <property type="entry name" value="TRANSPORTER, PUTATIVE (AFU_ORTHOLOGUE AFUA_3G04000)-RELATED"/>
    <property type="match status" value="1"/>
</dbReference>
<feature type="transmembrane region" description="Helical" evidence="2">
    <location>
        <begin position="299"/>
        <end position="318"/>
    </location>
</feature>
<sequence length="461" mass="51523">MNNDIEDKDLDVTLADAELDDNNDVWDKRFKRNCFVYVLIYALIGAVTGITNNTMVSYLDIVVPNVVKGINIYQAISSMIVAILLIYVHKVGYKKILLLAPIFAVIALLATALTHNNAIIMVSYIIIVAGATIYDFMYPLMYTSYVPRKQRTSMMSLVMCVNLIVQAIMIFFGGKIVVWIFSMFQHITYAQASLLSSDTSKMSASILGNYTNAYRCIVILAAVFMTLAFLAAFLLKEKPSDYQEETPVTGTKKLNFKPLTNKYVVWWIVFLELTQIGILLVVPYFPIYLNDFLHIQRGTVSTIISLQTIAMVVGYAFAPWLEKKMGSVVSNSVITMLCIPLMLLMANGTIFGSSIVIAIGIIFFLRSGFANATMPIQNSFQMMLVSKNLRPAFSSLITIANAVIGILVGLFTQFVLLKHNSGYALAYYITAAFYLVASVILLIVFTKKYNRVMEKQSHSEK</sequence>
<dbReference type="InterPro" id="IPR036259">
    <property type="entry name" value="MFS_trans_sf"/>
</dbReference>
<protein>
    <submittedName>
        <fullName evidence="3">MFS transporter</fullName>
    </submittedName>
</protein>
<comment type="subcellular location">
    <subcellularLocation>
        <location evidence="1">Cell membrane</location>
        <topology evidence="1">Multi-pass membrane protein</topology>
    </subcellularLocation>
</comment>